<comment type="caution">
    <text evidence="1">The sequence shown here is derived from an EMBL/GenBank/DDBJ whole genome shotgun (WGS) entry which is preliminary data.</text>
</comment>
<proteinExistence type="predicted"/>
<organism evidence="1 2">
    <name type="scientific">Lepraria neglecta</name>
    <dbReference type="NCBI Taxonomy" id="209136"/>
    <lineage>
        <taxon>Eukaryota</taxon>
        <taxon>Fungi</taxon>
        <taxon>Dikarya</taxon>
        <taxon>Ascomycota</taxon>
        <taxon>Pezizomycotina</taxon>
        <taxon>Lecanoromycetes</taxon>
        <taxon>OSLEUM clade</taxon>
        <taxon>Lecanoromycetidae</taxon>
        <taxon>Lecanorales</taxon>
        <taxon>Lecanorineae</taxon>
        <taxon>Stereocaulaceae</taxon>
        <taxon>Lepraria</taxon>
    </lineage>
</organism>
<dbReference type="EMBL" id="JASNWA010000009">
    <property type="protein sequence ID" value="KAK3169753.1"/>
    <property type="molecule type" value="Genomic_DNA"/>
</dbReference>
<evidence type="ECO:0000313" key="1">
    <source>
        <dbReference type="EMBL" id="KAK3169753.1"/>
    </source>
</evidence>
<gene>
    <name evidence="1" type="ORF">OEA41_009137</name>
</gene>
<reference evidence="1" key="1">
    <citation type="submission" date="2022-11" db="EMBL/GenBank/DDBJ databases">
        <title>Chromosomal genome sequence assembly and mating type (MAT) locus characterization of the leprose asexual lichenized fungus Lepraria neglecta (Nyl.) Erichsen.</title>
        <authorList>
            <person name="Allen J.L."/>
            <person name="Pfeffer B."/>
        </authorList>
    </citation>
    <scope>NUCLEOTIDE SEQUENCE</scope>
    <source>
        <strain evidence="1">Allen 5258</strain>
    </source>
</reference>
<accession>A0AAE0DJX8</accession>
<protein>
    <submittedName>
        <fullName evidence="1">Uncharacterized protein</fullName>
    </submittedName>
</protein>
<evidence type="ECO:0000313" key="2">
    <source>
        <dbReference type="Proteomes" id="UP001276659"/>
    </source>
</evidence>
<name>A0AAE0DJX8_9LECA</name>
<dbReference type="Proteomes" id="UP001276659">
    <property type="component" value="Unassembled WGS sequence"/>
</dbReference>
<keyword evidence="2" id="KW-1185">Reference proteome</keyword>
<dbReference type="AlphaFoldDB" id="A0AAE0DJX8"/>
<sequence>MNHTVIPSFYSAPAAPDFYECDRFYASPFKPAIADCDTAFNLLPQGAINITWTIDPQQGEEWGLPYVVTHGTCQLQLQACGEAAYDLQTIEFAPNDLRMMAGWVIDQCVRGEFSGGYTTREIANTLDYVTDAMTFHEDPFPADTTFLSLLVWNADEPDPDYNPGDMDPFTGYVILEAIEAAYHREPEGPTKVNIERNCEFFHGTVQAMDRHLYRTWWDSSPDNPVAANASLTDRIGNFTLPANLTLPVPETLNLTHACGTVTQQTTGDCADLGGGSISAS</sequence>